<gene>
    <name evidence="5" type="ORF">EV385_4243</name>
</gene>
<dbReference type="PANTHER" id="PTHR45527">
    <property type="entry name" value="NONRIBOSOMAL PEPTIDE SYNTHETASE"/>
    <property type="match status" value="1"/>
</dbReference>
<keyword evidence="6" id="KW-1185">Reference proteome</keyword>
<dbReference type="Pfam" id="PF00668">
    <property type="entry name" value="Condensation"/>
    <property type="match status" value="1"/>
</dbReference>
<dbReference type="InterPro" id="IPR001242">
    <property type="entry name" value="Condensation_dom"/>
</dbReference>
<dbReference type="EMBL" id="SHKY01000001">
    <property type="protein sequence ID" value="RZU52385.1"/>
    <property type="molecule type" value="Genomic_DNA"/>
</dbReference>
<dbReference type="InterPro" id="IPR020806">
    <property type="entry name" value="PKS_PP-bd"/>
</dbReference>
<dbReference type="InterPro" id="IPR006162">
    <property type="entry name" value="Ppantetheine_attach_site"/>
</dbReference>
<dbReference type="PROSITE" id="PS00012">
    <property type="entry name" value="PHOSPHOPANTETHEINE"/>
    <property type="match status" value="1"/>
</dbReference>
<dbReference type="RefSeq" id="WP_130511008.1">
    <property type="nucleotide sequence ID" value="NZ_SHKY01000001.1"/>
</dbReference>
<dbReference type="SUPFAM" id="SSF52777">
    <property type="entry name" value="CoA-dependent acyltransferases"/>
    <property type="match status" value="2"/>
</dbReference>
<dbReference type="Gene3D" id="3.40.50.980">
    <property type="match status" value="2"/>
</dbReference>
<dbReference type="GO" id="GO:0044550">
    <property type="term" value="P:secondary metabolite biosynthetic process"/>
    <property type="evidence" value="ECO:0007669"/>
    <property type="project" value="UniProtKB-ARBA"/>
</dbReference>
<dbReference type="FunFam" id="3.30.300.30:FF:000010">
    <property type="entry name" value="Enterobactin synthetase component F"/>
    <property type="match status" value="1"/>
</dbReference>
<feature type="domain" description="Carrier" evidence="4">
    <location>
        <begin position="996"/>
        <end position="1071"/>
    </location>
</feature>
<organism evidence="5 6">
    <name type="scientific">Krasilnikovia cinnamomea</name>
    <dbReference type="NCBI Taxonomy" id="349313"/>
    <lineage>
        <taxon>Bacteria</taxon>
        <taxon>Bacillati</taxon>
        <taxon>Actinomycetota</taxon>
        <taxon>Actinomycetes</taxon>
        <taxon>Micromonosporales</taxon>
        <taxon>Micromonosporaceae</taxon>
        <taxon>Krasilnikovia</taxon>
    </lineage>
</organism>
<dbReference type="CDD" id="cd19531">
    <property type="entry name" value="LCL_NRPS-like"/>
    <property type="match status" value="1"/>
</dbReference>
<dbReference type="GO" id="GO:0003824">
    <property type="term" value="F:catalytic activity"/>
    <property type="evidence" value="ECO:0007669"/>
    <property type="project" value="InterPro"/>
</dbReference>
<dbReference type="Gene3D" id="3.30.559.10">
    <property type="entry name" value="Chloramphenicol acetyltransferase-like domain"/>
    <property type="match status" value="1"/>
</dbReference>
<dbReference type="Gene3D" id="3.30.559.30">
    <property type="entry name" value="Nonribosomal peptide synthetase, condensation domain"/>
    <property type="match status" value="1"/>
</dbReference>
<dbReference type="Proteomes" id="UP000292564">
    <property type="component" value="Unassembled WGS sequence"/>
</dbReference>
<dbReference type="SUPFAM" id="SSF53474">
    <property type="entry name" value="alpha/beta-Hydrolases"/>
    <property type="match status" value="1"/>
</dbReference>
<dbReference type="InterPro" id="IPR029058">
    <property type="entry name" value="AB_hydrolase_fold"/>
</dbReference>
<dbReference type="GO" id="GO:0031177">
    <property type="term" value="F:phosphopantetheine binding"/>
    <property type="evidence" value="ECO:0007669"/>
    <property type="project" value="InterPro"/>
</dbReference>
<dbReference type="Gene3D" id="1.10.1200.10">
    <property type="entry name" value="ACP-like"/>
    <property type="match status" value="1"/>
</dbReference>
<dbReference type="FunFam" id="3.30.559.10:FF:000012">
    <property type="entry name" value="Non-ribosomal peptide synthetase"/>
    <property type="match status" value="1"/>
</dbReference>
<dbReference type="PANTHER" id="PTHR45527:SF1">
    <property type="entry name" value="FATTY ACID SYNTHASE"/>
    <property type="match status" value="1"/>
</dbReference>
<dbReference type="Pfam" id="PF00975">
    <property type="entry name" value="Thioesterase"/>
    <property type="match status" value="1"/>
</dbReference>
<dbReference type="SUPFAM" id="SSF56801">
    <property type="entry name" value="Acetyl-CoA synthetase-like"/>
    <property type="match status" value="1"/>
</dbReference>
<dbReference type="Pfam" id="PF00501">
    <property type="entry name" value="AMP-binding"/>
    <property type="match status" value="1"/>
</dbReference>
<accession>A0A4Q7ZPN8</accession>
<dbReference type="InterPro" id="IPR020845">
    <property type="entry name" value="AMP-binding_CS"/>
</dbReference>
<dbReference type="SMART" id="SM00824">
    <property type="entry name" value="PKS_TE"/>
    <property type="match status" value="1"/>
</dbReference>
<dbReference type="InterPro" id="IPR036736">
    <property type="entry name" value="ACP-like_sf"/>
</dbReference>
<evidence type="ECO:0000256" key="3">
    <source>
        <dbReference type="ARBA" id="ARBA00022553"/>
    </source>
</evidence>
<evidence type="ECO:0000259" key="4">
    <source>
        <dbReference type="PROSITE" id="PS50075"/>
    </source>
</evidence>
<dbReference type="FunFam" id="2.30.38.10:FF:000001">
    <property type="entry name" value="Non-ribosomal peptide synthetase PvdI"/>
    <property type="match status" value="1"/>
</dbReference>
<dbReference type="PROSITE" id="PS00455">
    <property type="entry name" value="AMP_BINDING"/>
    <property type="match status" value="1"/>
</dbReference>
<dbReference type="InterPro" id="IPR020802">
    <property type="entry name" value="TesA-like"/>
</dbReference>
<evidence type="ECO:0000313" key="6">
    <source>
        <dbReference type="Proteomes" id="UP000292564"/>
    </source>
</evidence>
<dbReference type="OrthoDB" id="2472181at2"/>
<dbReference type="InterPro" id="IPR010071">
    <property type="entry name" value="AA_adenyl_dom"/>
</dbReference>
<dbReference type="InterPro" id="IPR025110">
    <property type="entry name" value="AMP-bd_C"/>
</dbReference>
<comment type="caution">
    <text evidence="5">The sequence shown here is derived from an EMBL/GenBank/DDBJ whole genome shotgun (WGS) entry which is preliminary data.</text>
</comment>
<dbReference type="InterPro" id="IPR023213">
    <property type="entry name" value="CAT-like_dom_sf"/>
</dbReference>
<dbReference type="GO" id="GO:0008610">
    <property type="term" value="P:lipid biosynthetic process"/>
    <property type="evidence" value="ECO:0007669"/>
    <property type="project" value="UniProtKB-ARBA"/>
</dbReference>
<proteinExistence type="predicted"/>
<dbReference type="GO" id="GO:0005829">
    <property type="term" value="C:cytosol"/>
    <property type="evidence" value="ECO:0007669"/>
    <property type="project" value="TreeGrafter"/>
</dbReference>
<dbReference type="FunFam" id="3.40.50.12780:FF:000012">
    <property type="entry name" value="Non-ribosomal peptide synthetase"/>
    <property type="match status" value="1"/>
</dbReference>
<dbReference type="CDD" id="cd05930">
    <property type="entry name" value="A_NRPS"/>
    <property type="match status" value="1"/>
</dbReference>
<dbReference type="GO" id="GO:0043041">
    <property type="term" value="P:amino acid activation for nonribosomal peptide biosynthetic process"/>
    <property type="evidence" value="ECO:0007669"/>
    <property type="project" value="TreeGrafter"/>
</dbReference>
<dbReference type="InterPro" id="IPR045851">
    <property type="entry name" value="AMP-bd_C_sf"/>
</dbReference>
<dbReference type="Gene3D" id="3.40.50.1820">
    <property type="entry name" value="alpha/beta hydrolase"/>
    <property type="match status" value="1"/>
</dbReference>
<keyword evidence="3" id="KW-0597">Phosphoprotein</keyword>
<dbReference type="PROSITE" id="PS50075">
    <property type="entry name" value="CARRIER"/>
    <property type="match status" value="1"/>
</dbReference>
<dbReference type="SMART" id="SM00823">
    <property type="entry name" value="PKS_PP"/>
    <property type="match status" value="1"/>
</dbReference>
<dbReference type="Gene3D" id="3.30.300.30">
    <property type="match status" value="1"/>
</dbReference>
<comment type="cofactor">
    <cofactor evidence="1">
        <name>pantetheine 4'-phosphate</name>
        <dbReference type="ChEBI" id="CHEBI:47942"/>
    </cofactor>
</comment>
<reference evidence="5 6" key="1">
    <citation type="submission" date="2019-02" db="EMBL/GenBank/DDBJ databases">
        <title>Sequencing the genomes of 1000 actinobacteria strains.</title>
        <authorList>
            <person name="Klenk H.-P."/>
        </authorList>
    </citation>
    <scope>NUCLEOTIDE SEQUENCE [LARGE SCALE GENOMIC DNA]</scope>
    <source>
        <strain evidence="5 6">DSM 45162</strain>
    </source>
</reference>
<protein>
    <submittedName>
        <fullName evidence="5">Amino acid adenylation domain-containing protein</fullName>
    </submittedName>
</protein>
<dbReference type="Gene3D" id="2.30.38.10">
    <property type="entry name" value="Luciferase, Domain 3"/>
    <property type="match status" value="1"/>
</dbReference>
<evidence type="ECO:0000256" key="1">
    <source>
        <dbReference type="ARBA" id="ARBA00001957"/>
    </source>
</evidence>
<keyword evidence="2" id="KW-0596">Phosphopantetheine</keyword>
<name>A0A4Q7ZPN8_9ACTN</name>
<dbReference type="Pfam" id="PF13193">
    <property type="entry name" value="AMP-binding_C"/>
    <property type="match status" value="1"/>
</dbReference>
<dbReference type="Pfam" id="PF00550">
    <property type="entry name" value="PP-binding"/>
    <property type="match status" value="1"/>
</dbReference>
<dbReference type="NCBIfam" id="TIGR01733">
    <property type="entry name" value="AA-adenyl-dom"/>
    <property type="match status" value="1"/>
</dbReference>
<evidence type="ECO:0000313" key="5">
    <source>
        <dbReference type="EMBL" id="RZU52385.1"/>
    </source>
</evidence>
<dbReference type="SUPFAM" id="SSF47336">
    <property type="entry name" value="ACP-like"/>
    <property type="match status" value="1"/>
</dbReference>
<sequence>MLSDSQRALLAARLRQGRAGKGATGIPRRAEGLVDIPVSFGQEQLWFIDQLAPGLATYNIAGAVQLTGQLDLAALQAAVNALIARHESLRTRLVARDGRAVQVIDEPAEVKLPVTDLTGLPDGERQQRYQQEAAQEATRPFTLEHGPLLRLRLVRLAAEHHVLVITVHHTVFDGWSFGVLVTELSALYEGRVVGRPAQLTELPIQFADYAVWERDRLQGQALEELQEYWRANLDGAPVLQLPTDRARPLVQTYDGAAESIEIPGDVLDGLKALGRREGATLFVTLMAAFHVLLHRYSGQDDIVVGTVSANRTRPELAPLIGYLVNTLPVRGDLSGDPAFGEVLQRIRTATVNAYGHQELPFASIVDAIRAPRDASRHPLFQVGFMLAENQRHDLHAGGLSWETEELPVTAAKFDLLVSCVEDSGRLLVGASYATALFDPATVRRMLGHFRVLLQGLVADPSRPLSQLPILTETELRQEIHDWNATRADYPSWCLHEKFEAQVVATPDAVAVRLDDEQVTYAELNAQANRIARRLRDLGVGPEVLVGVCTQRTVRRLAGIMGILKAGGGYVPLDPQYPADRLAFMLEDAHMPVVVTDDESEPSLPVEGAAVVSLDRDWAELATLDGGNLEAAATPANAAYVIYTSGSTGRPKGVVVEHRQAVNFATAEIEHWPLGLGDKVLQFASLNFDVSVLDMFGALLSGATLVMGRSETLLSPPRLAELIRGAGITFMCLPPAVLNLLADEEFPTIRVVIAGGEAFSSALVRKWARPGMRFINGYGPTETTVGSTMAECHADSLLDPPPIGLPLPNYTAYVLDKHLNPVPVGVPGELHLGGAGVARGYLNRPELTAEKFISDPFSDDPEARLYKTGDVARRLPDGNLQYLGRSDDQVKIRGLRVELGEIEAVLAEHPSVAQALVVVREDGAGQKQLVGYVRGDADRPAVDTTDLRTHMSSRMPVFMVPAHIVVLDAFPLNANGKVDRSKLPEPEDSGDDAGYVAPRTLIETMLVDMFAGLLRRERVGVEDSFFDLGGNSLQAMQLIAQLRKELAVDSDVSAIFLAPTPAQLTEVLRDQHGLEDTRLDEIDLDELDQLSDDLAQAKPSGPAPVASKVVAMNDGPQDRPFFLVHAVGGTVYGYARLAAALDDSLRVYGLSAADPGVGPANLDEMVTRYVAEIRAAQPAGPYRLGGWSMGGLIALEMARRLEATGAEVAFVALLDSPSEPADLTGLSDTAAARQFVIDAARALGPEVTEVPDTGDVAEQLAWLADRLTNGSGDTETARAEIERRFAVFRDQTRIIAGYRPRPVAARTLVVTAERSYDFTPHWRQVLGSDTAYRRVPGDHYSFLQPPGVDALAAMLREYLA</sequence>
<evidence type="ECO:0000256" key="2">
    <source>
        <dbReference type="ARBA" id="ARBA00022450"/>
    </source>
</evidence>
<dbReference type="InterPro" id="IPR000873">
    <property type="entry name" value="AMP-dep_synth/lig_dom"/>
</dbReference>
<dbReference type="InterPro" id="IPR001031">
    <property type="entry name" value="Thioesterase"/>
</dbReference>
<dbReference type="FunFam" id="3.40.50.980:FF:000001">
    <property type="entry name" value="Non-ribosomal peptide synthetase"/>
    <property type="match status" value="1"/>
</dbReference>
<dbReference type="InterPro" id="IPR009081">
    <property type="entry name" value="PP-bd_ACP"/>
</dbReference>